<comment type="caution">
    <text evidence="8">The sequence shown here is derived from an EMBL/GenBank/DDBJ whole genome shotgun (WGS) entry which is preliminary data.</text>
</comment>
<dbReference type="InterPro" id="IPR040154">
    <property type="entry name" value="Biotinidase/VNN"/>
</dbReference>
<dbReference type="InterPro" id="IPR043957">
    <property type="entry name" value="Vanin_C"/>
</dbReference>
<evidence type="ECO:0000256" key="5">
    <source>
        <dbReference type="SAM" id="MobiDB-lite"/>
    </source>
</evidence>
<dbReference type="PROSITE" id="PS50263">
    <property type="entry name" value="CN_HYDROLASE"/>
    <property type="match status" value="1"/>
</dbReference>
<evidence type="ECO:0000256" key="6">
    <source>
        <dbReference type="SAM" id="SignalP"/>
    </source>
</evidence>
<dbReference type="Pfam" id="PF19018">
    <property type="entry name" value="Vanin_C"/>
    <property type="match status" value="1"/>
</dbReference>
<dbReference type="InterPro" id="IPR036526">
    <property type="entry name" value="C-N_Hydrolase_sf"/>
</dbReference>
<evidence type="ECO:0000259" key="7">
    <source>
        <dbReference type="PROSITE" id="PS50263"/>
    </source>
</evidence>
<keyword evidence="9" id="KW-1185">Reference proteome</keyword>
<evidence type="ECO:0000313" key="9">
    <source>
        <dbReference type="Proteomes" id="UP001519460"/>
    </source>
</evidence>
<accession>A0ABD0M8U3</accession>
<feature type="chain" id="PRO_5044798430" description="CN hydrolase domain-containing protein" evidence="6">
    <location>
        <begin position="23"/>
        <end position="516"/>
    </location>
</feature>
<reference evidence="8 9" key="1">
    <citation type="journal article" date="2023" name="Sci. Data">
        <title>Genome assembly of the Korean intertidal mud-creeper Batillaria attramentaria.</title>
        <authorList>
            <person name="Patra A.K."/>
            <person name="Ho P.T."/>
            <person name="Jun S."/>
            <person name="Lee S.J."/>
            <person name="Kim Y."/>
            <person name="Won Y.J."/>
        </authorList>
    </citation>
    <scope>NUCLEOTIDE SEQUENCE [LARGE SCALE GENOMIC DNA]</scope>
    <source>
        <strain evidence="8">Wonlab-2016</strain>
    </source>
</reference>
<comment type="similarity">
    <text evidence="1">Belongs to the carbon-nitrogen hydrolase superfamily. BTD/VNN family.</text>
</comment>
<dbReference type="CDD" id="cd07567">
    <property type="entry name" value="biotinidase_like"/>
    <property type="match status" value="1"/>
</dbReference>
<dbReference type="EMBL" id="JACVVK020000003">
    <property type="protein sequence ID" value="KAK7507945.1"/>
    <property type="molecule type" value="Genomic_DNA"/>
</dbReference>
<feature type="region of interest" description="Disordered" evidence="5">
    <location>
        <begin position="420"/>
        <end position="442"/>
    </location>
</feature>
<dbReference type="Gene3D" id="3.60.110.10">
    <property type="entry name" value="Carbon-nitrogen hydrolase"/>
    <property type="match status" value="1"/>
</dbReference>
<dbReference type="Proteomes" id="UP001519460">
    <property type="component" value="Unassembled WGS sequence"/>
</dbReference>
<keyword evidence="3" id="KW-0378">Hydrolase</keyword>
<dbReference type="PANTHER" id="PTHR10609:SF27">
    <property type="entry name" value="CN HYDROLASE DOMAIN-CONTAINING PROTEIN-RELATED"/>
    <property type="match status" value="1"/>
</dbReference>
<sequence>MAAALLLLHLLGLFSSFPTASGLLFEQPSGFRAAVYEHRCERPERTLVNRTRAVSNMMKNVNVYRQQAAIASSQGAQIIVFPEDGIYGTPFSRSRIRPYLEHIPDPATTSPPWIPCTHPDRFTPSDILSHLSCIARDNHVYVVANLGDIQPCVSTDNSKDAKTSPCPDYGHFQYNTDVAFDPQGTLVARYHKRDLFGERQFDTPDVEYSIFDTPFGRFGLFTCFDILFYEPAVTLVERGVTNVAFPTAWINGHFPMHGAVQLHSAWARGLGVNLLAANYHWPEHAFVGSGIFTPEGPVGYFYNTTTGSSGHLVVADVAPVSSPRTLSAASDYTDDLTFETPPVFEKRIEHQVYSMVEIVKGSGNASVCKGDTCCRLQYQRDAASSELFALGVFEGIMREQIDWYFEACLLMRCTNGSHSSCGEESEESRPNPPSPSCGDSNSRQLCKNARVASRFVGKFSTKYVYPEVIVSDGGQLALTPRDQWDFTQGGSLQARNISKPLLAAALYARVYTRDPQ</sequence>
<name>A0ABD0M8U3_9CAEN</name>
<protein>
    <recommendedName>
        <fullName evidence="7">CN hydrolase domain-containing protein</fullName>
    </recommendedName>
</protein>
<evidence type="ECO:0000256" key="1">
    <source>
        <dbReference type="ARBA" id="ARBA00008225"/>
    </source>
</evidence>
<dbReference type="Pfam" id="PF00795">
    <property type="entry name" value="CN_hydrolase"/>
    <property type="match status" value="1"/>
</dbReference>
<proteinExistence type="inferred from homology"/>
<evidence type="ECO:0000256" key="4">
    <source>
        <dbReference type="ARBA" id="ARBA00023180"/>
    </source>
</evidence>
<dbReference type="GO" id="GO:0016811">
    <property type="term" value="F:hydrolase activity, acting on carbon-nitrogen (but not peptide) bonds, in linear amides"/>
    <property type="evidence" value="ECO:0007669"/>
    <property type="project" value="UniProtKB-ARBA"/>
</dbReference>
<dbReference type="InterPro" id="IPR012101">
    <property type="entry name" value="Biotinidase-like_euk"/>
</dbReference>
<feature type="domain" description="CN hydrolase" evidence="7">
    <location>
        <begin position="43"/>
        <end position="319"/>
    </location>
</feature>
<evidence type="ECO:0000313" key="8">
    <source>
        <dbReference type="EMBL" id="KAK7507945.1"/>
    </source>
</evidence>
<keyword evidence="4" id="KW-0325">Glycoprotein</keyword>
<gene>
    <name evidence="8" type="ORF">BaRGS_00000910</name>
</gene>
<feature type="signal peptide" evidence="6">
    <location>
        <begin position="1"/>
        <end position="22"/>
    </location>
</feature>
<dbReference type="SUPFAM" id="SSF56317">
    <property type="entry name" value="Carbon-nitrogen hydrolase"/>
    <property type="match status" value="1"/>
</dbReference>
<organism evidence="8 9">
    <name type="scientific">Batillaria attramentaria</name>
    <dbReference type="NCBI Taxonomy" id="370345"/>
    <lineage>
        <taxon>Eukaryota</taxon>
        <taxon>Metazoa</taxon>
        <taxon>Spiralia</taxon>
        <taxon>Lophotrochozoa</taxon>
        <taxon>Mollusca</taxon>
        <taxon>Gastropoda</taxon>
        <taxon>Caenogastropoda</taxon>
        <taxon>Sorbeoconcha</taxon>
        <taxon>Cerithioidea</taxon>
        <taxon>Batillariidae</taxon>
        <taxon>Batillaria</taxon>
    </lineage>
</organism>
<dbReference type="PANTHER" id="PTHR10609">
    <property type="entry name" value="BIOTINIDASE-RELATED"/>
    <property type="match status" value="1"/>
</dbReference>
<evidence type="ECO:0000256" key="3">
    <source>
        <dbReference type="ARBA" id="ARBA00022801"/>
    </source>
</evidence>
<evidence type="ECO:0000256" key="2">
    <source>
        <dbReference type="ARBA" id="ARBA00022729"/>
    </source>
</evidence>
<dbReference type="AlphaFoldDB" id="A0ABD0M8U3"/>
<dbReference type="InterPro" id="IPR003010">
    <property type="entry name" value="C-N_Hydrolase"/>
</dbReference>
<keyword evidence="2 6" id="KW-0732">Signal</keyword>